<comment type="function">
    <text evidence="10">Na(+)/H(+) antiporter that extrudes sodium in exchange for external protons.</text>
</comment>
<comment type="caution">
    <text evidence="13">The sequence shown here is derived from an EMBL/GenBank/DDBJ whole genome shotgun (WGS) entry which is preliminary data.</text>
</comment>
<feature type="transmembrane region" description="Helical" evidence="10">
    <location>
        <begin position="382"/>
        <end position="402"/>
    </location>
</feature>
<keyword evidence="9 10" id="KW-0739">Sodium transport</keyword>
<sequence>MHELELIIGLLVAITVLAEVAERIRLPYPVLLVLAGIGIGLVPGLPRIELHPDVVFLIFLPPLLYAAAWNTSWTEFKAARRPIFLLALGCVLFSTGLVAVVAHYLIPDFSWTVAFVLGAIVSPPDAVAAASATKGLGVNRRVLTILEGESLVNDATGLIAYRYAVAAVLTGQFVFWEASLQLVWVAAGGAALGIGLAWVVYRVHRITPHNPIIDTSLTFLTPYLAYLVAEELHVSGVLAVVAAGLFLSRRSAAIFTYQARLQAYAVWNTIVFLLNGVVFILIGLQLPYILERLGSEIPAWEALRHGVLISLAVILGRLLWVYGGAYLPRLLSRRIRAQEPLTTWRLVTVVAWTGMRGVVSLAAALALPLLASPGVPFPHRDLILFLTFVVIFCTLVLQGLSLRPLIRWLGLPPDRSLEQEEHRVRLALATNSVEYLESHYGFGRVPEEVLSQMKTRYEIRIQRLHNRAGGVVASRLDSKHLAQYENLLEDLIRMERERVQQWRASEEVNEEVLRKLENELDLEESRLMLDRGY</sequence>
<dbReference type="GO" id="GO:0051453">
    <property type="term" value="P:regulation of intracellular pH"/>
    <property type="evidence" value="ECO:0007669"/>
    <property type="project" value="TreeGrafter"/>
</dbReference>
<dbReference type="GO" id="GO:0098719">
    <property type="term" value="P:sodium ion import across plasma membrane"/>
    <property type="evidence" value="ECO:0007669"/>
    <property type="project" value="TreeGrafter"/>
</dbReference>
<dbReference type="InterPro" id="IPR004705">
    <property type="entry name" value="Cation/H_exchanger_CPA1_bac"/>
</dbReference>
<dbReference type="RefSeq" id="WP_059068482.1">
    <property type="nucleotide sequence ID" value="NZ_LNAL01000005.1"/>
</dbReference>
<evidence type="ECO:0000256" key="7">
    <source>
        <dbReference type="ARBA" id="ARBA00023065"/>
    </source>
</evidence>
<evidence type="ECO:0000259" key="12">
    <source>
        <dbReference type="Pfam" id="PF00999"/>
    </source>
</evidence>
<evidence type="ECO:0000256" key="5">
    <source>
        <dbReference type="ARBA" id="ARBA00022989"/>
    </source>
</evidence>
<keyword evidence="2 10" id="KW-0813">Transport</keyword>
<evidence type="ECO:0000256" key="10">
    <source>
        <dbReference type="RuleBase" id="RU366002"/>
    </source>
</evidence>
<keyword evidence="14" id="KW-1185">Reference proteome</keyword>
<dbReference type="GO" id="GO:0015386">
    <property type="term" value="F:potassium:proton antiporter activity"/>
    <property type="evidence" value="ECO:0007669"/>
    <property type="project" value="TreeGrafter"/>
</dbReference>
<feature type="transmembrane region" description="Helical" evidence="10">
    <location>
        <begin position="267"/>
        <end position="290"/>
    </location>
</feature>
<evidence type="ECO:0000256" key="9">
    <source>
        <dbReference type="ARBA" id="ARBA00023201"/>
    </source>
</evidence>
<feature type="coiled-coil region" evidence="11">
    <location>
        <begin position="499"/>
        <end position="526"/>
    </location>
</feature>
<evidence type="ECO:0000256" key="6">
    <source>
        <dbReference type="ARBA" id="ARBA00023053"/>
    </source>
</evidence>
<dbReference type="PANTHER" id="PTHR10110:SF86">
    <property type="entry name" value="SODIUM_HYDROGEN EXCHANGER 7"/>
    <property type="match status" value="1"/>
</dbReference>
<evidence type="ECO:0000313" key="14">
    <source>
        <dbReference type="Proteomes" id="UP000054223"/>
    </source>
</evidence>
<dbReference type="InterPro" id="IPR006153">
    <property type="entry name" value="Cation/H_exchanger_TM"/>
</dbReference>
<feature type="transmembrane region" description="Helical" evidence="10">
    <location>
        <begin position="6"/>
        <end position="21"/>
    </location>
</feature>
<dbReference type="GO" id="GO:0015385">
    <property type="term" value="F:sodium:proton antiporter activity"/>
    <property type="evidence" value="ECO:0007669"/>
    <property type="project" value="InterPro"/>
</dbReference>
<keyword evidence="4 10" id="KW-0812">Transmembrane</keyword>
<dbReference type="Pfam" id="PF00999">
    <property type="entry name" value="Na_H_Exchanger"/>
    <property type="match status" value="1"/>
</dbReference>
<dbReference type="AlphaFoldDB" id="A0A9X0L5V9"/>
<evidence type="ECO:0000256" key="4">
    <source>
        <dbReference type="ARBA" id="ARBA00022692"/>
    </source>
</evidence>
<proteinExistence type="inferred from homology"/>
<reference evidence="13 14" key="1">
    <citation type="submission" date="2015-11" db="EMBL/GenBank/DDBJ databases">
        <title>Solirubrum puertoriconensis gen. nov. an environmental bacteria isolated in Puerto Rico.</title>
        <authorList>
            <person name="Cuebas-Irizarry M.F."/>
            <person name="Montalvo-Rodriguez R."/>
        </authorList>
    </citation>
    <scope>NUCLEOTIDE SEQUENCE [LARGE SCALE GENOMIC DNA]</scope>
    <source>
        <strain evidence="13 14">MC1A</strain>
    </source>
</reference>
<accession>A0A9X0L5V9</accession>
<evidence type="ECO:0000313" key="13">
    <source>
        <dbReference type="EMBL" id="KUG09051.1"/>
    </source>
</evidence>
<dbReference type="InterPro" id="IPR018422">
    <property type="entry name" value="Cation/H_exchanger_CPA1"/>
</dbReference>
<evidence type="ECO:0000256" key="2">
    <source>
        <dbReference type="ARBA" id="ARBA00022448"/>
    </source>
</evidence>
<feature type="transmembrane region" description="Helical" evidence="10">
    <location>
        <begin position="83"/>
        <end position="106"/>
    </location>
</feature>
<feature type="transmembrane region" description="Helical" evidence="10">
    <location>
        <begin position="223"/>
        <end position="247"/>
    </location>
</feature>
<feature type="transmembrane region" description="Helical" evidence="10">
    <location>
        <begin position="183"/>
        <end position="203"/>
    </location>
</feature>
<protein>
    <recommendedName>
        <fullName evidence="12">Cation/H+ exchanger transmembrane domain-containing protein</fullName>
    </recommendedName>
</protein>
<comment type="subcellular location">
    <subcellularLocation>
        <location evidence="1 10">Cell membrane</location>
        <topology evidence="1 10">Multi-pass membrane protein</topology>
    </subcellularLocation>
</comment>
<dbReference type="Proteomes" id="UP000054223">
    <property type="component" value="Unassembled WGS sequence"/>
</dbReference>
<dbReference type="Gene3D" id="6.10.140.1330">
    <property type="match status" value="1"/>
</dbReference>
<keyword evidence="3 10" id="KW-1003">Cell membrane</keyword>
<feature type="transmembrane region" description="Helical" evidence="10">
    <location>
        <begin position="28"/>
        <end position="48"/>
    </location>
</feature>
<keyword evidence="8 10" id="KW-0472">Membrane</keyword>
<keyword evidence="11" id="KW-0175">Coiled coil</keyword>
<evidence type="ECO:0000256" key="1">
    <source>
        <dbReference type="ARBA" id="ARBA00004651"/>
    </source>
</evidence>
<feature type="transmembrane region" description="Helical" evidence="10">
    <location>
        <begin position="159"/>
        <end position="176"/>
    </location>
</feature>
<dbReference type="GO" id="GO:0005886">
    <property type="term" value="C:plasma membrane"/>
    <property type="evidence" value="ECO:0007669"/>
    <property type="project" value="UniProtKB-SubCell"/>
</dbReference>
<dbReference type="EMBL" id="LNAL01000005">
    <property type="protein sequence ID" value="KUG09051.1"/>
    <property type="molecule type" value="Genomic_DNA"/>
</dbReference>
<dbReference type="PANTHER" id="PTHR10110">
    <property type="entry name" value="SODIUM/HYDROGEN EXCHANGER"/>
    <property type="match status" value="1"/>
</dbReference>
<keyword evidence="6 10" id="KW-0915">Sodium</keyword>
<feature type="transmembrane region" description="Helical" evidence="10">
    <location>
        <begin position="346"/>
        <end position="370"/>
    </location>
</feature>
<dbReference type="NCBIfam" id="TIGR00831">
    <property type="entry name" value="a_cpa1"/>
    <property type="match status" value="1"/>
</dbReference>
<dbReference type="OrthoDB" id="9809206at2"/>
<keyword evidence="5 10" id="KW-1133">Transmembrane helix</keyword>
<evidence type="ECO:0000256" key="11">
    <source>
        <dbReference type="SAM" id="Coils"/>
    </source>
</evidence>
<organism evidence="13 14">
    <name type="scientific">Solirubrum puertoriconensis</name>
    <dbReference type="NCBI Taxonomy" id="1751427"/>
    <lineage>
        <taxon>Bacteria</taxon>
        <taxon>Pseudomonadati</taxon>
        <taxon>Bacteroidota</taxon>
        <taxon>Cytophagia</taxon>
        <taxon>Cytophagales</taxon>
    </lineage>
</organism>
<feature type="transmembrane region" description="Helical" evidence="10">
    <location>
        <begin position="302"/>
        <end position="325"/>
    </location>
</feature>
<feature type="domain" description="Cation/H+ exchanger transmembrane" evidence="12">
    <location>
        <begin position="12"/>
        <end position="408"/>
    </location>
</feature>
<evidence type="ECO:0000256" key="8">
    <source>
        <dbReference type="ARBA" id="ARBA00023136"/>
    </source>
</evidence>
<name>A0A9X0L5V9_SOLP1</name>
<gene>
    <name evidence="13" type="ORF">ASU33_19705</name>
</gene>
<comment type="similarity">
    <text evidence="10">Belongs to the monovalent cation:proton antiporter 1 (CPA1) transporter (TC 2.A.36) family.</text>
</comment>
<keyword evidence="10" id="KW-0050">Antiport</keyword>
<feature type="transmembrane region" description="Helical" evidence="10">
    <location>
        <begin position="54"/>
        <end position="71"/>
    </location>
</feature>
<keyword evidence="7 10" id="KW-0406">Ion transport</keyword>
<evidence type="ECO:0000256" key="3">
    <source>
        <dbReference type="ARBA" id="ARBA00022475"/>
    </source>
</evidence>